<dbReference type="Proteomes" id="UP000237000">
    <property type="component" value="Unassembled WGS sequence"/>
</dbReference>
<dbReference type="AlphaFoldDB" id="A0A2P5ECF9"/>
<evidence type="ECO:0000256" key="2">
    <source>
        <dbReference type="SAM" id="Phobius"/>
    </source>
</evidence>
<evidence type="ECO:0000313" key="3">
    <source>
        <dbReference type="EMBL" id="PON83190.1"/>
    </source>
</evidence>
<keyword evidence="2" id="KW-0472">Membrane</keyword>
<accession>A0A2P5ECF9</accession>
<comment type="caution">
    <text evidence="3">The sequence shown here is derived from an EMBL/GenBank/DDBJ whole genome shotgun (WGS) entry which is preliminary data.</text>
</comment>
<dbReference type="Pfam" id="PF03140">
    <property type="entry name" value="DUF247"/>
    <property type="match status" value="1"/>
</dbReference>
<feature type="region of interest" description="Disordered" evidence="1">
    <location>
        <begin position="1"/>
        <end position="79"/>
    </location>
</feature>
<gene>
    <name evidence="3" type="ORF">TorRG33x02_210240</name>
</gene>
<feature type="compositionally biased region" description="Basic and acidic residues" evidence="1">
    <location>
        <begin position="49"/>
        <end position="58"/>
    </location>
</feature>
<feature type="compositionally biased region" description="Polar residues" evidence="1">
    <location>
        <begin position="11"/>
        <end position="26"/>
    </location>
</feature>
<dbReference type="STRING" id="63057.A0A2P5ECF9"/>
<proteinExistence type="predicted"/>
<protein>
    <submittedName>
        <fullName evidence="3">Uncharacterized protein</fullName>
    </submittedName>
</protein>
<dbReference type="PANTHER" id="PTHR31170">
    <property type="entry name" value="BNAC04G53230D PROTEIN"/>
    <property type="match status" value="1"/>
</dbReference>
<dbReference type="InParanoid" id="A0A2P5ECF9"/>
<dbReference type="OrthoDB" id="1849062at2759"/>
<evidence type="ECO:0000313" key="4">
    <source>
        <dbReference type="Proteomes" id="UP000237000"/>
    </source>
</evidence>
<feature type="transmembrane region" description="Helical" evidence="2">
    <location>
        <begin position="476"/>
        <end position="500"/>
    </location>
</feature>
<organism evidence="3 4">
    <name type="scientific">Trema orientale</name>
    <name type="common">Charcoal tree</name>
    <name type="synonym">Celtis orientalis</name>
    <dbReference type="NCBI Taxonomy" id="63057"/>
    <lineage>
        <taxon>Eukaryota</taxon>
        <taxon>Viridiplantae</taxon>
        <taxon>Streptophyta</taxon>
        <taxon>Embryophyta</taxon>
        <taxon>Tracheophyta</taxon>
        <taxon>Spermatophyta</taxon>
        <taxon>Magnoliopsida</taxon>
        <taxon>eudicotyledons</taxon>
        <taxon>Gunneridae</taxon>
        <taxon>Pentapetalae</taxon>
        <taxon>rosids</taxon>
        <taxon>fabids</taxon>
        <taxon>Rosales</taxon>
        <taxon>Cannabaceae</taxon>
        <taxon>Trema</taxon>
    </lineage>
</organism>
<keyword evidence="2" id="KW-1133">Transmembrane helix</keyword>
<reference evidence="4" key="1">
    <citation type="submission" date="2016-06" db="EMBL/GenBank/DDBJ databases">
        <title>Parallel loss of symbiosis genes in relatives of nitrogen-fixing non-legume Parasponia.</title>
        <authorList>
            <person name="Van Velzen R."/>
            <person name="Holmer R."/>
            <person name="Bu F."/>
            <person name="Rutten L."/>
            <person name="Van Zeijl A."/>
            <person name="Liu W."/>
            <person name="Santuari L."/>
            <person name="Cao Q."/>
            <person name="Sharma T."/>
            <person name="Shen D."/>
            <person name="Roswanjaya Y."/>
            <person name="Wardhani T."/>
            <person name="Kalhor M.S."/>
            <person name="Jansen J."/>
            <person name="Van den Hoogen J."/>
            <person name="Gungor B."/>
            <person name="Hartog M."/>
            <person name="Hontelez J."/>
            <person name="Verver J."/>
            <person name="Yang W.-C."/>
            <person name="Schijlen E."/>
            <person name="Repin R."/>
            <person name="Schilthuizen M."/>
            <person name="Schranz E."/>
            <person name="Heidstra R."/>
            <person name="Miyata K."/>
            <person name="Fedorova E."/>
            <person name="Kohlen W."/>
            <person name="Bisseling T."/>
            <person name="Smit S."/>
            <person name="Geurts R."/>
        </authorList>
    </citation>
    <scope>NUCLEOTIDE SEQUENCE [LARGE SCALE GENOMIC DNA]</scope>
    <source>
        <strain evidence="4">cv. RG33-2</strain>
    </source>
</reference>
<evidence type="ECO:0000256" key="1">
    <source>
        <dbReference type="SAM" id="MobiDB-lite"/>
    </source>
</evidence>
<dbReference type="EMBL" id="JXTC01000182">
    <property type="protein sequence ID" value="PON83190.1"/>
    <property type="molecule type" value="Genomic_DNA"/>
</dbReference>
<sequence>MAQEYVAIKVDNTSDTATKQQANTGHDQPLGGTGSNVQDDVPLSPTEKNFLEEIKPERAGGTSSSKKQKSQHTKIQQVPEMLRREHFNKYFQPRAIAIGPLHHNSKTMFDEDIKKKLAAEFVKKMEHDKSPEESNQAKSSKEGDQAESLYRIIKKNIEHLKTYFDEKVIKSYNDESLAIMLFSDGCSIMQFIYSCARGDLKLFNINNGQAALIQQDLFLLENQIPYKVLKLLMKNSSSHKPEDLEESIKAFIRMNVMSPAKYSENIELDLGTETKEPVHLLDLLRSALLQEDNSDHHQIYGHHHNHHLKKDFSKCQVEYKRTFRNIQDLKAAGIKVEPSDTCSLRDVSFSALCFAGYLKLPPLIVDDSTGRKLLNLVAYEMCPDKFQTEDGVTSYVYFLDSLIDNEEDAKDLRMATIFRNRLSSDAEVAKMFNEIGTDLVPVPGYVDVKIKIQKHYDNRCMTWVAQVYRDHFSSPWTILALTAAVIVLVLTGVQTWFAVLPRG</sequence>
<dbReference type="PANTHER" id="PTHR31170:SF25">
    <property type="entry name" value="BNAA09G04570D PROTEIN"/>
    <property type="match status" value="1"/>
</dbReference>
<keyword evidence="4" id="KW-1185">Reference proteome</keyword>
<dbReference type="InterPro" id="IPR004158">
    <property type="entry name" value="DUF247_pln"/>
</dbReference>
<name>A0A2P5ECF9_TREOI</name>
<keyword evidence="2" id="KW-0812">Transmembrane</keyword>